<dbReference type="Proteomes" id="UP000253845">
    <property type="component" value="Unassembled WGS sequence"/>
</dbReference>
<gene>
    <name evidence="2" type="ORF">M747DRAFT_11799</name>
</gene>
<dbReference type="EMBL" id="KZ851908">
    <property type="protein sequence ID" value="RDH22185.1"/>
    <property type="molecule type" value="Genomic_DNA"/>
</dbReference>
<organism evidence="2 3">
    <name type="scientific">Aspergillus niger ATCC 13496</name>
    <dbReference type="NCBI Taxonomy" id="1353008"/>
    <lineage>
        <taxon>Eukaryota</taxon>
        <taxon>Fungi</taxon>
        <taxon>Dikarya</taxon>
        <taxon>Ascomycota</taxon>
        <taxon>Pezizomycotina</taxon>
        <taxon>Eurotiomycetes</taxon>
        <taxon>Eurotiomycetidae</taxon>
        <taxon>Eurotiales</taxon>
        <taxon>Aspergillaceae</taxon>
        <taxon>Aspergillus</taxon>
        <taxon>Aspergillus subgen. Circumdati</taxon>
    </lineage>
</organism>
<proteinExistence type="predicted"/>
<name>A0A370C2S0_ASPNG</name>
<evidence type="ECO:0000313" key="3">
    <source>
        <dbReference type="Proteomes" id="UP000253845"/>
    </source>
</evidence>
<feature type="region of interest" description="Disordered" evidence="1">
    <location>
        <begin position="73"/>
        <end position="107"/>
    </location>
</feature>
<protein>
    <submittedName>
        <fullName evidence="2">Uncharacterized protein</fullName>
    </submittedName>
</protein>
<reference evidence="2 3" key="1">
    <citation type="submission" date="2018-07" db="EMBL/GenBank/DDBJ databases">
        <title>Section-level genome sequencing of Aspergillus section Nigri to investigate inter- and intra-species variation.</title>
        <authorList>
            <consortium name="DOE Joint Genome Institute"/>
            <person name="Vesth T.C."/>
            <person name="Nybo J.L."/>
            <person name="Theobald S."/>
            <person name="Frisvad J.C."/>
            <person name="Larsen T.O."/>
            <person name="Nielsen K.F."/>
            <person name="Hoof J.B."/>
            <person name="Brandl J."/>
            <person name="Salamov A."/>
            <person name="Riley R."/>
            <person name="Gladden J.M."/>
            <person name="Phatale P."/>
            <person name="Nielsen M.T."/>
            <person name="Lyhne E.K."/>
            <person name="Kogle M.E."/>
            <person name="Strasser K."/>
            <person name="McDonnell E."/>
            <person name="Barry K."/>
            <person name="Clum A."/>
            <person name="Chen C."/>
            <person name="Nolan M."/>
            <person name="Sandor L."/>
            <person name="Kuo A."/>
            <person name="Lipzen A."/>
            <person name="Hainaut M."/>
            <person name="Drula E."/>
            <person name="Tsang A."/>
            <person name="Magnuson J.K."/>
            <person name="Henrissat B."/>
            <person name="Wiebenga A."/>
            <person name="Simmons B.A."/>
            <person name="Makela M.R."/>
            <person name="De vries R.P."/>
            <person name="Grigoriev I.V."/>
            <person name="Mortensen U.H."/>
            <person name="Baker S.E."/>
            <person name="Andersen M.R."/>
        </authorList>
    </citation>
    <scope>NUCLEOTIDE SEQUENCE [LARGE SCALE GENOMIC DNA]</scope>
    <source>
        <strain evidence="2 3">ATCC 13496</strain>
    </source>
</reference>
<evidence type="ECO:0000313" key="2">
    <source>
        <dbReference type="EMBL" id="RDH22185.1"/>
    </source>
</evidence>
<sequence>MVKPIACNYVFRISWTTTPRSIENQAELGDYSVYIPLLIARREETTVFGGPHRSYCHQAKVTADVSGTAEVRSRVREGHRTTHKPGKGKRSAAVEGKDRKLKKRERKKKKIDGKLVRRISGVLTCPQMEQLISWKSGFIIEWVAFIIENLLLQKFSLSWNPCLLLRLRMLWKLVVHPRSCGTSHDSRPYFQCHV</sequence>
<evidence type="ECO:0000256" key="1">
    <source>
        <dbReference type="SAM" id="MobiDB-lite"/>
    </source>
</evidence>
<accession>A0A370C2S0</accession>
<dbReference type="VEuPathDB" id="FungiDB:M747DRAFT_11799"/>
<dbReference type="AlphaFoldDB" id="A0A370C2S0"/>
<feature type="compositionally biased region" description="Basic residues" evidence="1">
    <location>
        <begin position="81"/>
        <end position="90"/>
    </location>
</feature>